<dbReference type="PANTHER" id="PTHR34512:SF30">
    <property type="entry name" value="OUTER MEMBRANE PROTEIN ASSEMBLY FACTOR BAMB"/>
    <property type="match status" value="1"/>
</dbReference>
<protein>
    <submittedName>
        <fullName evidence="3">PQQ-binding-like beta-propeller repeat protein</fullName>
    </submittedName>
</protein>
<dbReference type="AlphaFoldDB" id="A0ABD5VDH5"/>
<dbReference type="RefSeq" id="WP_336349014.1">
    <property type="nucleotide sequence ID" value="NZ_JAZAQL010000001.1"/>
</dbReference>
<dbReference type="InterPro" id="IPR018391">
    <property type="entry name" value="PQQ_b-propeller_rpt"/>
</dbReference>
<name>A0ABD5VDH5_9EURY</name>
<dbReference type="PROSITE" id="PS51318">
    <property type="entry name" value="TAT"/>
    <property type="match status" value="1"/>
</dbReference>
<dbReference type="PANTHER" id="PTHR34512">
    <property type="entry name" value="CELL SURFACE PROTEIN"/>
    <property type="match status" value="1"/>
</dbReference>
<dbReference type="InterPro" id="IPR006311">
    <property type="entry name" value="TAT_signal"/>
</dbReference>
<evidence type="ECO:0000313" key="3">
    <source>
        <dbReference type="EMBL" id="MFC6952016.1"/>
    </source>
</evidence>
<feature type="domain" description="Pyrrolo-quinoline quinone repeat" evidence="2">
    <location>
        <begin position="198"/>
        <end position="341"/>
    </location>
</feature>
<accession>A0ABD5VDH5</accession>
<comment type="caution">
    <text evidence="3">The sequence shown here is derived from an EMBL/GenBank/DDBJ whole genome shotgun (WGS) entry which is preliminary data.</text>
</comment>
<dbReference type="Gene3D" id="2.130.10.10">
    <property type="entry name" value="YVTN repeat-like/Quinoprotein amine dehydrogenase"/>
    <property type="match status" value="1"/>
</dbReference>
<evidence type="ECO:0000259" key="2">
    <source>
        <dbReference type="Pfam" id="PF13360"/>
    </source>
</evidence>
<dbReference type="Proteomes" id="UP001596395">
    <property type="component" value="Unassembled WGS sequence"/>
</dbReference>
<dbReference type="Pfam" id="PF13360">
    <property type="entry name" value="PQQ_2"/>
    <property type="match status" value="2"/>
</dbReference>
<dbReference type="InterPro" id="IPR002372">
    <property type="entry name" value="PQQ_rpt_dom"/>
</dbReference>
<dbReference type="SMART" id="SM00564">
    <property type="entry name" value="PQQ"/>
    <property type="match status" value="5"/>
</dbReference>
<dbReference type="SUPFAM" id="SSF50998">
    <property type="entry name" value="Quinoprotein alcohol dehydrogenase-like"/>
    <property type="match status" value="2"/>
</dbReference>
<reference evidence="3 4" key="1">
    <citation type="journal article" date="2019" name="Int. J. Syst. Evol. Microbiol.">
        <title>The Global Catalogue of Microorganisms (GCM) 10K type strain sequencing project: providing services to taxonomists for standard genome sequencing and annotation.</title>
        <authorList>
            <consortium name="The Broad Institute Genomics Platform"/>
            <consortium name="The Broad Institute Genome Sequencing Center for Infectious Disease"/>
            <person name="Wu L."/>
            <person name="Ma J."/>
        </authorList>
    </citation>
    <scope>NUCLEOTIDE SEQUENCE [LARGE SCALE GENOMIC DNA]</scope>
    <source>
        <strain evidence="3 4">GX26</strain>
    </source>
</reference>
<sequence length="431" mass="45131">MPPSPPPTSDASSRATARWRDRAISRRDALAATGSAAVAALAGCLGTDASAATVNAAPWPMQGYDAGRTNHRADAKPPRSDLAVAWRGDLPERWPSTRQPVAYDDLVVVPNDGVVGLDREDGSERFALHPTERGLAVAAADGYRTPTLVTGSTSTVLGLDATGGVDTGVGKRVAERWQVGGDDDGPFPGGLLGGDDVLAGTTPVAADGVVYHASPDAAVVARDAASGRERWRHVGERGGGFFAVGEHVYVATFGESVRALDPADGRVVWTHRERDGDPNRWTGVSAADGDVFVNDGRGVTALDATDGGRVRWRSGDGERTDVRTDYGVPTVVDDRVLLSGFDAVYGFDRETGERVWKRALDPTDPRHVAAAGDLAFVPTEGDGLVALHAATGRTAWEFAPPDAWEVGPPVVADGRLYAVAGNALVCLEGSR</sequence>
<evidence type="ECO:0000313" key="4">
    <source>
        <dbReference type="Proteomes" id="UP001596395"/>
    </source>
</evidence>
<organism evidence="3 4">
    <name type="scientific">Halorubellus litoreus</name>
    <dbReference type="NCBI Taxonomy" id="755308"/>
    <lineage>
        <taxon>Archaea</taxon>
        <taxon>Methanobacteriati</taxon>
        <taxon>Methanobacteriota</taxon>
        <taxon>Stenosarchaea group</taxon>
        <taxon>Halobacteria</taxon>
        <taxon>Halobacteriales</taxon>
        <taxon>Halorubellaceae</taxon>
        <taxon>Halorubellus</taxon>
    </lineage>
</organism>
<keyword evidence="4" id="KW-1185">Reference proteome</keyword>
<feature type="region of interest" description="Disordered" evidence="1">
    <location>
        <begin position="1"/>
        <end position="21"/>
    </location>
</feature>
<evidence type="ECO:0000256" key="1">
    <source>
        <dbReference type="SAM" id="MobiDB-lite"/>
    </source>
</evidence>
<dbReference type="InterPro" id="IPR015943">
    <property type="entry name" value="WD40/YVTN_repeat-like_dom_sf"/>
</dbReference>
<proteinExistence type="predicted"/>
<dbReference type="InterPro" id="IPR011047">
    <property type="entry name" value="Quinoprotein_ADH-like_sf"/>
</dbReference>
<gene>
    <name evidence="3" type="ORF">ACFQGB_03990</name>
</gene>
<feature type="domain" description="Pyrrolo-quinoline quinone repeat" evidence="2">
    <location>
        <begin position="343"/>
        <end position="423"/>
    </location>
</feature>
<dbReference type="Gene3D" id="2.40.10.480">
    <property type="match status" value="2"/>
</dbReference>
<dbReference type="EMBL" id="JBHSXN010000001">
    <property type="protein sequence ID" value="MFC6952016.1"/>
    <property type="molecule type" value="Genomic_DNA"/>
</dbReference>